<dbReference type="SMART" id="SM00184">
    <property type="entry name" value="RING"/>
    <property type="match status" value="1"/>
</dbReference>
<dbReference type="SUPFAM" id="SSF57850">
    <property type="entry name" value="RING/U-box"/>
    <property type="match status" value="1"/>
</dbReference>
<dbReference type="EMBL" id="KZ453612">
    <property type="protein sequence ID" value="PKA47099.1"/>
    <property type="molecule type" value="Genomic_DNA"/>
</dbReference>
<dbReference type="InterPro" id="IPR013083">
    <property type="entry name" value="Znf_RING/FYVE/PHD"/>
</dbReference>
<dbReference type="GO" id="GO:0016567">
    <property type="term" value="P:protein ubiquitination"/>
    <property type="evidence" value="ECO:0007669"/>
    <property type="project" value="TreeGrafter"/>
</dbReference>
<dbReference type="PROSITE" id="PS50089">
    <property type="entry name" value="ZF_RING_2"/>
    <property type="match status" value="1"/>
</dbReference>
<dbReference type="Proteomes" id="UP000236161">
    <property type="component" value="Unassembled WGS sequence"/>
</dbReference>
<dbReference type="PANTHER" id="PTHR15710:SF132">
    <property type="entry name" value="E3 UBIQUITIN-PROTEIN LIGASE MPSR1"/>
    <property type="match status" value="1"/>
</dbReference>
<proteinExistence type="predicted"/>
<dbReference type="GO" id="GO:0005737">
    <property type="term" value="C:cytoplasm"/>
    <property type="evidence" value="ECO:0007669"/>
    <property type="project" value="TreeGrafter"/>
</dbReference>
<keyword evidence="6" id="KW-0732">Signal</keyword>
<feature type="domain" description="RING-type" evidence="7">
    <location>
        <begin position="151"/>
        <end position="200"/>
    </location>
</feature>
<keyword evidence="1" id="KW-0479">Metal-binding</keyword>
<sequence>MPPSHRYHHQFSLSFLLFLPSFLDPSPMASEFPREAAAFWAQLFRAAVSASSATAAAAASSAAGEEGSQIFHPIFVGFLGQPPSDETVPPQPDRILLVDPVTRGLVVLRGDPAVLEEMLGVSEGRKGPPPASRASIEALRTVQTADAGEECAVCLDELEVAAEEVSQGRDLVKEMPCKHRFHGGCIEKWLGMHGTCPVCRYCMPAEEVGAKKNGGSGDGDVQGVRREVWFEVTFGRGGTRDLGQEQELEDQPVEGMDP</sequence>
<dbReference type="Gene3D" id="3.30.40.10">
    <property type="entry name" value="Zinc/RING finger domain, C3HC4 (zinc finger)"/>
    <property type="match status" value="1"/>
</dbReference>
<evidence type="ECO:0000256" key="2">
    <source>
        <dbReference type="ARBA" id="ARBA00022771"/>
    </source>
</evidence>
<evidence type="ECO:0000256" key="3">
    <source>
        <dbReference type="ARBA" id="ARBA00022833"/>
    </source>
</evidence>
<dbReference type="AlphaFoldDB" id="A0A2H9ZUW5"/>
<accession>A0A2H9ZUW5</accession>
<evidence type="ECO:0000256" key="6">
    <source>
        <dbReference type="SAM" id="SignalP"/>
    </source>
</evidence>
<organism evidence="8 9">
    <name type="scientific">Apostasia shenzhenica</name>
    <dbReference type="NCBI Taxonomy" id="1088818"/>
    <lineage>
        <taxon>Eukaryota</taxon>
        <taxon>Viridiplantae</taxon>
        <taxon>Streptophyta</taxon>
        <taxon>Embryophyta</taxon>
        <taxon>Tracheophyta</taxon>
        <taxon>Spermatophyta</taxon>
        <taxon>Magnoliopsida</taxon>
        <taxon>Liliopsida</taxon>
        <taxon>Asparagales</taxon>
        <taxon>Orchidaceae</taxon>
        <taxon>Apostasioideae</taxon>
        <taxon>Apostasia</taxon>
    </lineage>
</organism>
<dbReference type="GO" id="GO:0061630">
    <property type="term" value="F:ubiquitin protein ligase activity"/>
    <property type="evidence" value="ECO:0007669"/>
    <property type="project" value="TreeGrafter"/>
</dbReference>
<dbReference type="Pfam" id="PF13639">
    <property type="entry name" value="zf-RING_2"/>
    <property type="match status" value="1"/>
</dbReference>
<dbReference type="InterPro" id="IPR001841">
    <property type="entry name" value="Znf_RING"/>
</dbReference>
<protein>
    <submittedName>
        <fullName evidence="8">E3 ubiquitin-protein ligase RING1</fullName>
    </submittedName>
</protein>
<feature type="signal peptide" evidence="6">
    <location>
        <begin position="1"/>
        <end position="25"/>
    </location>
</feature>
<dbReference type="GO" id="GO:0008270">
    <property type="term" value="F:zinc ion binding"/>
    <property type="evidence" value="ECO:0007669"/>
    <property type="project" value="UniProtKB-KW"/>
</dbReference>
<name>A0A2H9ZUW5_9ASPA</name>
<dbReference type="OrthoDB" id="8062037at2759"/>
<dbReference type="STRING" id="1088818.A0A2H9ZUW5"/>
<evidence type="ECO:0000256" key="1">
    <source>
        <dbReference type="ARBA" id="ARBA00022723"/>
    </source>
</evidence>
<dbReference type="PANTHER" id="PTHR15710">
    <property type="entry name" value="E3 UBIQUITIN-PROTEIN LIGASE PRAJA"/>
    <property type="match status" value="1"/>
</dbReference>
<keyword evidence="3" id="KW-0862">Zinc</keyword>
<feature type="chain" id="PRO_5014188885" evidence="6">
    <location>
        <begin position="26"/>
        <end position="258"/>
    </location>
</feature>
<evidence type="ECO:0000313" key="9">
    <source>
        <dbReference type="Proteomes" id="UP000236161"/>
    </source>
</evidence>
<keyword evidence="2 4" id="KW-0863">Zinc-finger</keyword>
<evidence type="ECO:0000313" key="8">
    <source>
        <dbReference type="EMBL" id="PKA47099.1"/>
    </source>
</evidence>
<evidence type="ECO:0000256" key="4">
    <source>
        <dbReference type="PROSITE-ProRule" id="PRU00175"/>
    </source>
</evidence>
<feature type="compositionally biased region" description="Acidic residues" evidence="5">
    <location>
        <begin position="244"/>
        <end position="258"/>
    </location>
</feature>
<feature type="region of interest" description="Disordered" evidence="5">
    <location>
        <begin position="237"/>
        <end position="258"/>
    </location>
</feature>
<reference evidence="8 9" key="1">
    <citation type="journal article" date="2017" name="Nature">
        <title>The Apostasia genome and the evolution of orchids.</title>
        <authorList>
            <person name="Zhang G.Q."/>
            <person name="Liu K.W."/>
            <person name="Li Z."/>
            <person name="Lohaus R."/>
            <person name="Hsiao Y.Y."/>
            <person name="Niu S.C."/>
            <person name="Wang J.Y."/>
            <person name="Lin Y.C."/>
            <person name="Xu Q."/>
            <person name="Chen L.J."/>
            <person name="Yoshida K."/>
            <person name="Fujiwara S."/>
            <person name="Wang Z.W."/>
            <person name="Zhang Y.Q."/>
            <person name="Mitsuda N."/>
            <person name="Wang M."/>
            <person name="Liu G.H."/>
            <person name="Pecoraro L."/>
            <person name="Huang H.X."/>
            <person name="Xiao X.J."/>
            <person name="Lin M."/>
            <person name="Wu X.Y."/>
            <person name="Wu W.L."/>
            <person name="Chen Y.Y."/>
            <person name="Chang S.B."/>
            <person name="Sakamoto S."/>
            <person name="Ohme-Takagi M."/>
            <person name="Yagi M."/>
            <person name="Zeng S.J."/>
            <person name="Shen C.Y."/>
            <person name="Yeh C.M."/>
            <person name="Luo Y.B."/>
            <person name="Tsai W.C."/>
            <person name="Van de Peer Y."/>
            <person name="Liu Z.J."/>
        </authorList>
    </citation>
    <scope>NUCLEOTIDE SEQUENCE [LARGE SCALE GENOMIC DNA]</scope>
    <source>
        <strain evidence="9">cv. Shenzhen</strain>
        <tissue evidence="8">Stem</tissue>
    </source>
</reference>
<evidence type="ECO:0000259" key="7">
    <source>
        <dbReference type="PROSITE" id="PS50089"/>
    </source>
</evidence>
<keyword evidence="9" id="KW-1185">Reference proteome</keyword>
<evidence type="ECO:0000256" key="5">
    <source>
        <dbReference type="SAM" id="MobiDB-lite"/>
    </source>
</evidence>
<gene>
    <name evidence="8" type="primary">RING1</name>
    <name evidence="8" type="ORF">AXF42_Ash011773</name>
</gene>